<keyword evidence="2" id="KW-1185">Reference proteome</keyword>
<reference evidence="1 2" key="1">
    <citation type="submission" date="2019-11" db="EMBL/GenBank/DDBJ databases">
        <authorList>
            <person name="Im W.T."/>
        </authorList>
    </citation>
    <scope>NUCLEOTIDE SEQUENCE [LARGE SCALE GENOMIC DNA]</scope>
    <source>
        <strain evidence="1 2">SB-02</strain>
    </source>
</reference>
<organism evidence="1 2">
    <name type="scientific">Phnomibacter ginsenosidimutans</name>
    <dbReference type="NCBI Taxonomy" id="2676868"/>
    <lineage>
        <taxon>Bacteria</taxon>
        <taxon>Pseudomonadati</taxon>
        <taxon>Bacteroidota</taxon>
        <taxon>Chitinophagia</taxon>
        <taxon>Chitinophagales</taxon>
        <taxon>Chitinophagaceae</taxon>
        <taxon>Phnomibacter</taxon>
    </lineage>
</organism>
<dbReference type="PIRSF" id="PIRSF035652">
    <property type="entry name" value="CHP02436"/>
    <property type="match status" value="1"/>
</dbReference>
<dbReference type="RefSeq" id="WP_157479454.1">
    <property type="nucleotide sequence ID" value="NZ_CP046566.1"/>
</dbReference>
<evidence type="ECO:0000313" key="2">
    <source>
        <dbReference type="Proteomes" id="UP000426027"/>
    </source>
</evidence>
<gene>
    <name evidence="1" type="ORF">GLV81_14195</name>
</gene>
<dbReference type="AlphaFoldDB" id="A0A6I6H3R1"/>
<dbReference type="Pfam" id="PF05635">
    <property type="entry name" value="23S_rRNA_IVP"/>
    <property type="match status" value="1"/>
</dbReference>
<dbReference type="PANTHER" id="PTHR38471:SF2">
    <property type="entry name" value="FOUR HELIX BUNDLE PROTEIN"/>
    <property type="match status" value="1"/>
</dbReference>
<dbReference type="PANTHER" id="PTHR38471">
    <property type="entry name" value="FOUR HELIX BUNDLE PROTEIN"/>
    <property type="match status" value="1"/>
</dbReference>
<name>A0A6I6H3R1_9BACT</name>
<dbReference type="Proteomes" id="UP000426027">
    <property type="component" value="Chromosome"/>
</dbReference>
<proteinExistence type="predicted"/>
<dbReference type="InterPro" id="IPR012657">
    <property type="entry name" value="23S_rRNA-intervening_sequence"/>
</dbReference>
<dbReference type="EMBL" id="CP046566">
    <property type="protein sequence ID" value="QGW29101.1"/>
    <property type="molecule type" value="Genomic_DNA"/>
</dbReference>
<dbReference type="SUPFAM" id="SSF158446">
    <property type="entry name" value="IVS-encoded protein-like"/>
    <property type="match status" value="1"/>
</dbReference>
<dbReference type="InterPro" id="IPR036583">
    <property type="entry name" value="23S_rRNA_IVS_sf"/>
</dbReference>
<sequence length="125" mass="14158">MQELRIAENPLLKSTFAFSLQIIDNCGQLQALKYYPLANQLFKSGTSIGANAIEAQNAESKADFIHKMKIAAKEADEAQYWLRLCKYSERFPDCTALLNQLDEITRILGKILTTSKQNKNRSTDQ</sequence>
<protein>
    <submittedName>
        <fullName evidence="1">Four helix bundle protein</fullName>
    </submittedName>
</protein>
<dbReference type="KEGG" id="fls:GLV81_14195"/>
<evidence type="ECO:0000313" key="1">
    <source>
        <dbReference type="EMBL" id="QGW29101.1"/>
    </source>
</evidence>
<accession>A0A6I6H3R1</accession>
<dbReference type="NCBIfam" id="TIGR02436">
    <property type="entry name" value="four helix bundle protein"/>
    <property type="match status" value="1"/>
</dbReference>
<dbReference type="Gene3D" id="1.20.1440.60">
    <property type="entry name" value="23S rRNA-intervening sequence"/>
    <property type="match status" value="1"/>
</dbReference>